<gene>
    <name evidence="7" type="ORF">UCREL1_808</name>
</gene>
<dbReference type="AlphaFoldDB" id="M7TZR3"/>
<evidence type="ECO:0000256" key="2">
    <source>
        <dbReference type="ARBA" id="ARBA00022692"/>
    </source>
</evidence>
<keyword evidence="8" id="KW-1185">Reference proteome</keyword>
<keyword evidence="2 6" id="KW-0812">Transmembrane</keyword>
<sequence>MDVKKGLVSSGRNYGSILSTLDEKNEEQTSIVPALDSMGHVAGKSGKKHDPSSPELQKDIDRALERAETKGLLDYDDLPAPWQLNEYILHGYRFTKSHWATAGSAFCIHNETTNIWTHVIAAVIILFAFPLYISPLPTWYGPGGYSDVAMAGTYFLCFGGCMVCSIMWHTAKCSSSPTAIVTFVAVDVLSISLACSSFNFASVYCAFYQETAWLRFYLTVAGGWCIIGMALPFTSVFETPEKAVFIVNCDWVPVGRAWMRTLYFCSMLATGTLIPMAHSTYLHGWKASAELYSHCVPVLAPPFIGAMIYATKFPESVFPKKFDYIGSSHNLWHVCSAWGGVNGCIHIRYMLEIAWARLAESMI</sequence>
<dbReference type="GO" id="GO:0038023">
    <property type="term" value="F:signaling receptor activity"/>
    <property type="evidence" value="ECO:0007669"/>
    <property type="project" value="TreeGrafter"/>
</dbReference>
<feature type="transmembrane region" description="Helical" evidence="6">
    <location>
        <begin position="180"/>
        <end position="204"/>
    </location>
</feature>
<evidence type="ECO:0000313" key="8">
    <source>
        <dbReference type="Proteomes" id="UP000012174"/>
    </source>
</evidence>
<evidence type="ECO:0000313" key="7">
    <source>
        <dbReference type="EMBL" id="EMR72145.1"/>
    </source>
</evidence>
<feature type="binding site" evidence="5">
    <location>
        <position position="333"/>
    </location>
    <ligand>
        <name>Zn(2+)</name>
        <dbReference type="ChEBI" id="CHEBI:29105"/>
    </ligand>
</feature>
<accession>M7TZR3</accession>
<feature type="transmembrane region" description="Helical" evidence="6">
    <location>
        <begin position="145"/>
        <end position="168"/>
    </location>
</feature>
<feature type="binding site" evidence="5">
    <location>
        <position position="329"/>
    </location>
    <ligand>
        <name>Zn(2+)</name>
        <dbReference type="ChEBI" id="CHEBI:29105"/>
    </ligand>
</feature>
<dbReference type="OrthoDB" id="529367at2759"/>
<dbReference type="PANTHER" id="PTHR20855:SF97">
    <property type="entry name" value="ADIPOR-LIKE RECEPTOR IZH3-RELATED"/>
    <property type="match status" value="1"/>
</dbReference>
<evidence type="ECO:0000256" key="3">
    <source>
        <dbReference type="ARBA" id="ARBA00022989"/>
    </source>
</evidence>
<organism evidence="7 8">
    <name type="scientific">Eutypa lata (strain UCR-EL1)</name>
    <name type="common">Grapevine dieback disease fungus</name>
    <name type="synonym">Eutypa armeniacae</name>
    <dbReference type="NCBI Taxonomy" id="1287681"/>
    <lineage>
        <taxon>Eukaryota</taxon>
        <taxon>Fungi</taxon>
        <taxon>Dikarya</taxon>
        <taxon>Ascomycota</taxon>
        <taxon>Pezizomycotina</taxon>
        <taxon>Sordariomycetes</taxon>
        <taxon>Xylariomycetidae</taxon>
        <taxon>Xylariales</taxon>
        <taxon>Diatrypaceae</taxon>
        <taxon>Eutypa</taxon>
    </lineage>
</organism>
<dbReference type="GO" id="GO:0016020">
    <property type="term" value="C:membrane"/>
    <property type="evidence" value="ECO:0007669"/>
    <property type="project" value="UniProtKB-SubCell"/>
</dbReference>
<dbReference type="eggNOG" id="KOG0748">
    <property type="taxonomic scope" value="Eukaryota"/>
</dbReference>
<feature type="transmembrane region" description="Helical" evidence="6">
    <location>
        <begin position="115"/>
        <end position="133"/>
    </location>
</feature>
<keyword evidence="4 6" id="KW-0472">Membrane</keyword>
<evidence type="ECO:0000256" key="6">
    <source>
        <dbReference type="SAM" id="Phobius"/>
    </source>
</evidence>
<dbReference type="HOGENOM" id="CLU_023075_0_1_1"/>
<dbReference type="InterPro" id="IPR004254">
    <property type="entry name" value="AdipoR/HlyIII-related"/>
</dbReference>
<proteinExistence type="predicted"/>
<evidence type="ECO:0000256" key="4">
    <source>
        <dbReference type="ARBA" id="ARBA00023136"/>
    </source>
</evidence>
<dbReference type="Proteomes" id="UP000012174">
    <property type="component" value="Unassembled WGS sequence"/>
</dbReference>
<dbReference type="EMBL" id="KB705517">
    <property type="protein sequence ID" value="EMR72145.1"/>
    <property type="molecule type" value="Genomic_DNA"/>
</dbReference>
<reference evidence="8" key="1">
    <citation type="journal article" date="2013" name="Genome Announc.">
        <title>Draft genome sequence of the grapevine dieback fungus Eutypa lata UCR-EL1.</title>
        <authorList>
            <person name="Blanco-Ulate B."/>
            <person name="Rolshausen P.E."/>
            <person name="Cantu D."/>
        </authorList>
    </citation>
    <scope>NUCLEOTIDE SEQUENCE [LARGE SCALE GENOMIC DNA]</scope>
    <source>
        <strain evidence="8">UCR-EL1</strain>
    </source>
</reference>
<dbReference type="Pfam" id="PF03006">
    <property type="entry name" value="HlyIII"/>
    <property type="match status" value="1"/>
</dbReference>
<protein>
    <submittedName>
        <fullName evidence="7">Putative izh family channel protein</fullName>
    </submittedName>
</protein>
<dbReference type="OMA" id="IVYANRF"/>
<dbReference type="STRING" id="1287681.M7TZR3"/>
<keyword evidence="5" id="KW-0479">Metal-binding</keyword>
<dbReference type="PANTHER" id="PTHR20855">
    <property type="entry name" value="ADIPOR/PROGESTIN RECEPTOR-RELATED"/>
    <property type="match status" value="1"/>
</dbReference>
<feature type="binding site" evidence="5">
    <location>
        <position position="169"/>
    </location>
    <ligand>
        <name>Zn(2+)</name>
        <dbReference type="ChEBI" id="CHEBI:29105"/>
    </ligand>
</feature>
<evidence type="ECO:0000256" key="5">
    <source>
        <dbReference type="PIRSR" id="PIRSR604254-1"/>
    </source>
</evidence>
<feature type="transmembrane region" description="Helical" evidence="6">
    <location>
        <begin position="216"/>
        <end position="237"/>
    </location>
</feature>
<keyword evidence="3 6" id="KW-1133">Transmembrane helix</keyword>
<keyword evidence="5" id="KW-0862">Zinc</keyword>
<dbReference type="GO" id="GO:0006882">
    <property type="term" value="P:intracellular zinc ion homeostasis"/>
    <property type="evidence" value="ECO:0007669"/>
    <property type="project" value="TreeGrafter"/>
</dbReference>
<dbReference type="KEGG" id="ela:UCREL1_808"/>
<name>M7TZR3_EUTLA</name>
<comment type="subcellular location">
    <subcellularLocation>
        <location evidence="1">Membrane</location>
        <topology evidence="1">Multi-pass membrane protein</topology>
    </subcellularLocation>
</comment>
<dbReference type="GO" id="GO:0046872">
    <property type="term" value="F:metal ion binding"/>
    <property type="evidence" value="ECO:0007669"/>
    <property type="project" value="UniProtKB-KW"/>
</dbReference>
<evidence type="ECO:0000256" key="1">
    <source>
        <dbReference type="ARBA" id="ARBA00004141"/>
    </source>
</evidence>